<dbReference type="Proteomes" id="UP000320231">
    <property type="component" value="Chromosome"/>
</dbReference>
<sequence length="75" mass="8645">MIESIPCDVGVSELTKRNTLSIVKNASNNSSEPVDIPILMKSLRLNEYKEMVRLATGRRHQRIIQKFMKNVKRAF</sequence>
<gene>
    <name evidence="1" type="ORF">HSBAA_62020</name>
</gene>
<name>A0A455UF40_9GAMM</name>
<evidence type="ECO:0000313" key="1">
    <source>
        <dbReference type="EMBL" id="BBI64896.1"/>
    </source>
</evidence>
<accession>A0A455UF40</accession>
<dbReference type="KEGG" id="hsr:HSBAA_62020"/>
<protein>
    <submittedName>
        <fullName evidence="1">Uncharacterized protein</fullName>
    </submittedName>
</protein>
<evidence type="ECO:0000313" key="2">
    <source>
        <dbReference type="Proteomes" id="UP000320231"/>
    </source>
</evidence>
<proteinExistence type="predicted"/>
<reference evidence="1 2" key="1">
    <citation type="journal article" date="2019" name="Microbiol. Resour. Announc.">
        <title>Complete Genome Sequence of Halomonas sulfidaeris Strain Esulfide1 Isolated from a Metal Sulfide Rock at a Depth of 2,200 Meters, Obtained Using Nanopore Sequencing.</title>
        <authorList>
            <person name="Saito M."/>
            <person name="Nishigata A."/>
            <person name="Galipon J."/>
            <person name="Arakawa K."/>
        </authorList>
    </citation>
    <scope>NUCLEOTIDE SEQUENCE [LARGE SCALE GENOMIC DNA]</scope>
    <source>
        <strain evidence="1 2">ATCC BAA-803</strain>
    </source>
</reference>
<dbReference type="AlphaFoldDB" id="A0A455UF40"/>
<organism evidence="1 2">
    <name type="scientific">Vreelandella sulfidaeris</name>
    <dbReference type="NCBI Taxonomy" id="115553"/>
    <lineage>
        <taxon>Bacteria</taxon>
        <taxon>Pseudomonadati</taxon>
        <taxon>Pseudomonadota</taxon>
        <taxon>Gammaproteobacteria</taxon>
        <taxon>Oceanospirillales</taxon>
        <taxon>Halomonadaceae</taxon>
        <taxon>Vreelandella</taxon>
    </lineage>
</organism>
<dbReference type="EMBL" id="AP019514">
    <property type="protein sequence ID" value="BBI64896.1"/>
    <property type="molecule type" value="Genomic_DNA"/>
</dbReference>